<reference evidence="1 2" key="1">
    <citation type="submission" date="2024-10" db="EMBL/GenBank/DDBJ databases">
        <title>The Natural Products Discovery Center: Release of the First 8490 Sequenced Strains for Exploring Actinobacteria Biosynthetic Diversity.</title>
        <authorList>
            <person name="Kalkreuter E."/>
            <person name="Kautsar S.A."/>
            <person name="Yang D."/>
            <person name="Bader C.D."/>
            <person name="Teijaro C.N."/>
            <person name="Fluegel L."/>
            <person name="Davis C.M."/>
            <person name="Simpson J.R."/>
            <person name="Lauterbach L."/>
            <person name="Steele A.D."/>
            <person name="Gui C."/>
            <person name="Meng S."/>
            <person name="Li G."/>
            <person name="Viehrig K."/>
            <person name="Ye F."/>
            <person name="Su P."/>
            <person name="Kiefer A.F."/>
            <person name="Nichols A."/>
            <person name="Cepeda A.J."/>
            <person name="Yan W."/>
            <person name="Fan B."/>
            <person name="Jiang Y."/>
            <person name="Adhikari A."/>
            <person name="Zheng C.-J."/>
            <person name="Schuster L."/>
            <person name="Cowan T.M."/>
            <person name="Smanski M.J."/>
            <person name="Chevrette M.G."/>
            <person name="De Carvalho L.P.S."/>
            <person name="Shen B."/>
        </authorList>
    </citation>
    <scope>NUCLEOTIDE SEQUENCE [LARGE SCALE GENOMIC DNA]</scope>
    <source>
        <strain evidence="1 2">NPDC020602</strain>
    </source>
</reference>
<organism evidence="1 2">
    <name type="scientific">Streptomyces litmocidini</name>
    <dbReference type="NCBI Taxonomy" id="67318"/>
    <lineage>
        <taxon>Bacteria</taxon>
        <taxon>Bacillati</taxon>
        <taxon>Actinomycetota</taxon>
        <taxon>Actinomycetes</taxon>
        <taxon>Kitasatosporales</taxon>
        <taxon>Streptomycetaceae</taxon>
        <taxon>Streptomyces</taxon>
    </lineage>
</organism>
<gene>
    <name evidence="1" type="ORF">ACH407_19655</name>
</gene>
<dbReference type="EMBL" id="JBIRUI010000008">
    <property type="protein sequence ID" value="MFI1715775.1"/>
    <property type="molecule type" value="Genomic_DNA"/>
</dbReference>
<dbReference type="RefSeq" id="WP_398710498.1">
    <property type="nucleotide sequence ID" value="NZ_JBIRUI010000008.1"/>
</dbReference>
<name>A0ABW7U834_9ACTN</name>
<proteinExistence type="predicted"/>
<accession>A0ABW7U834</accession>
<dbReference type="Proteomes" id="UP001611339">
    <property type="component" value="Unassembled WGS sequence"/>
</dbReference>
<protein>
    <recommendedName>
        <fullName evidence="3">WD40 repeat domain-containing protein</fullName>
    </recommendedName>
</protein>
<comment type="caution">
    <text evidence="1">The sequence shown here is derived from an EMBL/GenBank/DDBJ whole genome shotgun (WGS) entry which is preliminary data.</text>
</comment>
<evidence type="ECO:0008006" key="3">
    <source>
        <dbReference type="Google" id="ProtNLM"/>
    </source>
</evidence>
<keyword evidence="2" id="KW-1185">Reference proteome</keyword>
<evidence type="ECO:0000313" key="1">
    <source>
        <dbReference type="EMBL" id="MFI1715775.1"/>
    </source>
</evidence>
<evidence type="ECO:0000313" key="2">
    <source>
        <dbReference type="Proteomes" id="UP001611339"/>
    </source>
</evidence>
<sequence>MSVPARLRATVPALLSSPDAGPPEIAGLPGRRILVQGSDEEVVARPLDDAFAAVPGTEVRFPAPWPRRRGTWEVAPDASLAVFAGVHAVRAVEPSGATRWEVRHGCWYGACREMHESYEEYAEERDHRYPDGGSVGFSADGKLVWAHVRGPLPEGGLGPDAVDEWLVIDAVDGRVLARGDAGAAAAGSEHLPHPTDPGRMGLGIGEGQDGAPLRLGRWDGERLDVTYVEGDLCLLDVSPSGERIMTVSHDQDALSVRDFDGRPVEGLEWDAESVLPPHPDAPSNDEDAEDEAPACWDWAGGFVDGTTLVVSSVESDDEWGEVRHWLLDTTGTHGLRRIAYPSPPSGQPTALGHGAWATPSESGDALHVWVAAEAQMNL</sequence>